<protein>
    <submittedName>
        <fullName evidence="3">Putative Flp pilus-assembly TadE/G-like protein</fullName>
    </submittedName>
</protein>
<dbReference type="Proteomes" id="UP000318667">
    <property type="component" value="Unassembled WGS sequence"/>
</dbReference>
<evidence type="ECO:0000259" key="2">
    <source>
        <dbReference type="Pfam" id="PF13400"/>
    </source>
</evidence>
<organism evidence="3 4">
    <name type="scientific">Cytobacillus oceanisediminis</name>
    <dbReference type="NCBI Taxonomy" id="665099"/>
    <lineage>
        <taxon>Bacteria</taxon>
        <taxon>Bacillati</taxon>
        <taxon>Bacillota</taxon>
        <taxon>Bacilli</taxon>
        <taxon>Bacillales</taxon>
        <taxon>Bacillaceae</taxon>
        <taxon>Cytobacillus</taxon>
    </lineage>
</organism>
<keyword evidence="1" id="KW-1133">Transmembrane helix</keyword>
<dbReference type="Pfam" id="PF13400">
    <property type="entry name" value="Tad"/>
    <property type="match status" value="1"/>
</dbReference>
<dbReference type="AlphaFoldDB" id="A0A562JRK0"/>
<reference evidence="3 4" key="1">
    <citation type="journal article" date="2015" name="Stand. Genomic Sci.">
        <title>Genomic Encyclopedia of Bacterial and Archaeal Type Strains, Phase III: the genomes of soil and plant-associated and newly described type strains.</title>
        <authorList>
            <person name="Whitman W.B."/>
            <person name="Woyke T."/>
            <person name="Klenk H.P."/>
            <person name="Zhou Y."/>
            <person name="Lilburn T.G."/>
            <person name="Beck B.J."/>
            <person name="De Vos P."/>
            <person name="Vandamme P."/>
            <person name="Eisen J.A."/>
            <person name="Garrity G."/>
            <person name="Hugenholtz P."/>
            <person name="Kyrpides N.C."/>
        </authorList>
    </citation>
    <scope>NUCLEOTIDE SEQUENCE [LARGE SCALE GENOMIC DNA]</scope>
    <source>
        <strain evidence="3 4">CGMCC 1.10115</strain>
    </source>
</reference>
<keyword evidence="1" id="KW-0812">Transmembrane</keyword>
<dbReference type="GeneID" id="65403929"/>
<feature type="transmembrane region" description="Helical" evidence="1">
    <location>
        <begin position="12"/>
        <end position="33"/>
    </location>
</feature>
<dbReference type="RefSeq" id="WP_144542897.1">
    <property type="nucleotide sequence ID" value="NZ_CBCSDC010000012.1"/>
</dbReference>
<dbReference type="InterPro" id="IPR028087">
    <property type="entry name" value="Tad_N"/>
</dbReference>
<name>A0A562JRK0_9BACI</name>
<sequence>MIIKKISKKEEGSIIVLFAVGLAALIAMTGLVIDGGHLYMQKSRLQKTANAAALSGAQEIPNSESAVNEVVSYILASHGEEGSLQQSSIENNSKLYVALEKSVPLFFATLFGVDSLPVKADAKAALAPMGAAKGAVPLGIDESVALQYGQAYQLKVDSGDSASGNFGVLALQGPGAKLYGESLTYGFDQPLKVGDIIPTQTGNIAGETRSAINYRIDSCPYPSGEYQNRDCPRVMLVIVYKPYEKTTTQFKSIKITGFAYFYVTDRMGSSDDSIKGIFIKRTGAGTAETAMPLDRGAYAVRLTE</sequence>
<keyword evidence="1" id="KW-0472">Membrane</keyword>
<keyword evidence="4" id="KW-1185">Reference proteome</keyword>
<dbReference type="EMBL" id="VLKI01000007">
    <property type="protein sequence ID" value="TWH85820.1"/>
    <property type="molecule type" value="Genomic_DNA"/>
</dbReference>
<accession>A0A562JRK0</accession>
<proteinExistence type="predicted"/>
<evidence type="ECO:0000313" key="4">
    <source>
        <dbReference type="Proteomes" id="UP000318667"/>
    </source>
</evidence>
<gene>
    <name evidence="3" type="ORF">IQ19_02761</name>
</gene>
<dbReference type="OrthoDB" id="5447051at2"/>
<comment type="caution">
    <text evidence="3">The sequence shown here is derived from an EMBL/GenBank/DDBJ whole genome shotgun (WGS) entry which is preliminary data.</text>
</comment>
<evidence type="ECO:0000256" key="1">
    <source>
        <dbReference type="SAM" id="Phobius"/>
    </source>
</evidence>
<evidence type="ECO:0000313" key="3">
    <source>
        <dbReference type="EMBL" id="TWH85820.1"/>
    </source>
</evidence>
<feature type="domain" description="Putative Flp pilus-assembly TadG-like N-terminal" evidence="2">
    <location>
        <begin position="12"/>
        <end position="58"/>
    </location>
</feature>